<dbReference type="Proteomes" id="UP001204621">
    <property type="component" value="Unassembled WGS sequence"/>
</dbReference>
<dbReference type="InterPro" id="IPR036629">
    <property type="entry name" value="YjbJ_sf"/>
</dbReference>
<comment type="caution">
    <text evidence="4">The sequence shown here is derived from an EMBL/GenBank/DDBJ whole genome shotgun (WGS) entry which is preliminary data.</text>
</comment>
<feature type="region of interest" description="Disordered" evidence="2">
    <location>
        <begin position="23"/>
        <end position="74"/>
    </location>
</feature>
<evidence type="ECO:0000256" key="2">
    <source>
        <dbReference type="SAM" id="MobiDB-lite"/>
    </source>
</evidence>
<dbReference type="Gene3D" id="1.10.1470.10">
    <property type="entry name" value="YjbJ"/>
    <property type="match status" value="1"/>
</dbReference>
<feature type="compositionally biased region" description="Basic and acidic residues" evidence="2">
    <location>
        <begin position="39"/>
        <end position="74"/>
    </location>
</feature>
<proteinExistence type="inferred from homology"/>
<evidence type="ECO:0000259" key="3">
    <source>
        <dbReference type="Pfam" id="PF05532"/>
    </source>
</evidence>
<protein>
    <submittedName>
        <fullName evidence="4">CsbD family protein</fullName>
    </submittedName>
</protein>
<evidence type="ECO:0000256" key="1">
    <source>
        <dbReference type="ARBA" id="ARBA00009129"/>
    </source>
</evidence>
<name>A0ABT2D1G3_9BURK</name>
<dbReference type="SUPFAM" id="SSF69047">
    <property type="entry name" value="Hypothetical protein YjbJ"/>
    <property type="match status" value="1"/>
</dbReference>
<keyword evidence="5" id="KW-1185">Reference proteome</keyword>
<evidence type="ECO:0000313" key="4">
    <source>
        <dbReference type="EMBL" id="MCS0659198.1"/>
    </source>
</evidence>
<sequence>MNKDQIKGKAKDIGGKVQEEVGKVVGSSEQQAKGLSKQVEGKVQEKYGNLKENVKDSLDKGDRPLDRGGNRQGS</sequence>
<evidence type="ECO:0000313" key="5">
    <source>
        <dbReference type="Proteomes" id="UP001204621"/>
    </source>
</evidence>
<feature type="domain" description="CsbD-like" evidence="3">
    <location>
        <begin position="4"/>
        <end position="56"/>
    </location>
</feature>
<dbReference type="EMBL" id="JANUGU010000004">
    <property type="protein sequence ID" value="MCS0659198.1"/>
    <property type="molecule type" value="Genomic_DNA"/>
</dbReference>
<dbReference type="InterPro" id="IPR008462">
    <property type="entry name" value="CsbD"/>
</dbReference>
<gene>
    <name evidence="4" type="ORF">NX778_14100</name>
</gene>
<dbReference type="RefSeq" id="WP_258812384.1">
    <property type="nucleotide sequence ID" value="NZ_JANUGU010000004.1"/>
</dbReference>
<organism evidence="4 5">
    <name type="scientific">Massilia terrae</name>
    <dbReference type="NCBI Taxonomy" id="1811224"/>
    <lineage>
        <taxon>Bacteria</taxon>
        <taxon>Pseudomonadati</taxon>
        <taxon>Pseudomonadota</taxon>
        <taxon>Betaproteobacteria</taxon>
        <taxon>Burkholderiales</taxon>
        <taxon>Oxalobacteraceae</taxon>
        <taxon>Telluria group</taxon>
        <taxon>Massilia</taxon>
    </lineage>
</organism>
<dbReference type="Pfam" id="PF05532">
    <property type="entry name" value="CsbD"/>
    <property type="match status" value="1"/>
</dbReference>
<comment type="similarity">
    <text evidence="1">Belongs to the UPF0337 (CsbD) family.</text>
</comment>
<accession>A0ABT2D1G3</accession>
<reference evidence="4 5" key="1">
    <citation type="submission" date="2022-08" db="EMBL/GenBank/DDBJ databases">
        <title>Reclassification of Massilia species as members of the genera Telluria, Duganella, Pseudoduganella, Mokoshia gen. nov. and Zemynaea gen. nov. using orthogonal and non-orthogonal genome-based approaches.</title>
        <authorList>
            <person name="Bowman J.P."/>
        </authorList>
    </citation>
    <scope>NUCLEOTIDE SEQUENCE [LARGE SCALE GENOMIC DNA]</scope>
    <source>
        <strain evidence="4 5">JCM 31606</strain>
    </source>
</reference>